<reference evidence="1 2" key="1">
    <citation type="submission" date="2014-12" db="EMBL/GenBank/DDBJ databases">
        <title>Draft genome sequences of 29 type strains of Enterococci.</title>
        <authorList>
            <person name="Zhong Z."/>
            <person name="Sun Z."/>
            <person name="Liu W."/>
            <person name="Zhang W."/>
            <person name="Zhang H."/>
        </authorList>
    </citation>
    <scope>NUCLEOTIDE SEQUENCE [LARGE SCALE GENOMIC DNA]</scope>
    <source>
        <strain evidence="1 2">DSM 22802</strain>
    </source>
</reference>
<sequence length="74" mass="8468">MYLFEQLERLNEPDMKEGQKQWELERSRAVANLASQVVAAGQLALRAEKAYDRNEAINAKMPEMLEADTADKIE</sequence>
<dbReference type="EMBL" id="JXKM01000057">
    <property type="protein sequence ID" value="OJG28975.1"/>
    <property type="molecule type" value="Genomic_DNA"/>
</dbReference>
<dbReference type="AlphaFoldDB" id="A0A1L8SAK3"/>
<evidence type="ECO:0000313" key="2">
    <source>
        <dbReference type="Proteomes" id="UP000183700"/>
    </source>
</evidence>
<proteinExistence type="predicted"/>
<protein>
    <submittedName>
        <fullName evidence="1">Phage protein</fullName>
    </submittedName>
</protein>
<comment type="caution">
    <text evidence="1">The sequence shown here is derived from an EMBL/GenBank/DDBJ whole genome shotgun (WGS) entry which is preliminary data.</text>
</comment>
<organism evidence="1 2">
    <name type="scientific">Enterococcus devriesei</name>
    <dbReference type="NCBI Taxonomy" id="319970"/>
    <lineage>
        <taxon>Bacteria</taxon>
        <taxon>Bacillati</taxon>
        <taxon>Bacillota</taxon>
        <taxon>Bacilli</taxon>
        <taxon>Lactobacillales</taxon>
        <taxon>Enterococcaceae</taxon>
        <taxon>Enterococcus</taxon>
    </lineage>
</organism>
<dbReference type="Proteomes" id="UP000183700">
    <property type="component" value="Unassembled WGS sequence"/>
</dbReference>
<evidence type="ECO:0000313" key="1">
    <source>
        <dbReference type="EMBL" id="OJG28975.1"/>
    </source>
</evidence>
<keyword evidence="2" id="KW-1185">Reference proteome</keyword>
<accession>A0A1L8SAK3</accession>
<gene>
    <name evidence="1" type="ORF">RV00_GL002583</name>
</gene>
<name>A0A1L8SAK3_9ENTE</name>